<dbReference type="GO" id="GO:0006310">
    <property type="term" value="P:DNA recombination"/>
    <property type="evidence" value="ECO:0007669"/>
    <property type="project" value="UniProtKB-KW"/>
</dbReference>
<proteinExistence type="predicted"/>
<reference evidence="5 6" key="1">
    <citation type="journal article" date="2010" name="Cell">
        <title>The genome of Naegleria gruberi illuminates early eukaryotic versatility.</title>
        <authorList>
            <person name="Fritz-Laylin L.K."/>
            <person name="Prochnik S.E."/>
            <person name="Ginger M.L."/>
            <person name="Dacks J.B."/>
            <person name="Carpenter M.L."/>
            <person name="Field M.C."/>
            <person name="Kuo A."/>
            <person name="Paredez A."/>
            <person name="Chapman J."/>
            <person name="Pham J."/>
            <person name="Shu S."/>
            <person name="Neupane R."/>
            <person name="Cipriano M."/>
            <person name="Mancuso J."/>
            <person name="Tu H."/>
            <person name="Salamov A."/>
            <person name="Lindquist E."/>
            <person name="Shapiro H."/>
            <person name="Lucas S."/>
            <person name="Grigoriev I.V."/>
            <person name="Cande W.Z."/>
            <person name="Fulton C."/>
            <person name="Rokhsar D.S."/>
            <person name="Dawson S.C."/>
        </authorList>
    </citation>
    <scope>NUCLEOTIDE SEQUENCE [LARGE SCALE GENOMIC DNA]</scope>
    <source>
        <strain evidence="5 6">NEG-M</strain>
    </source>
</reference>
<dbReference type="InterPro" id="IPR013762">
    <property type="entry name" value="Integrase-like_cat_sf"/>
</dbReference>
<dbReference type="GO" id="GO:0003677">
    <property type="term" value="F:DNA binding"/>
    <property type="evidence" value="ECO:0007669"/>
    <property type="project" value="UniProtKB-KW"/>
</dbReference>
<keyword evidence="2" id="KW-0233">DNA recombination</keyword>
<dbReference type="GeneID" id="8853088"/>
<dbReference type="InParanoid" id="D2VI03"/>
<evidence type="ECO:0000313" key="5">
    <source>
        <dbReference type="EMBL" id="EFC43432.1"/>
    </source>
</evidence>
<evidence type="ECO:0000313" key="6">
    <source>
        <dbReference type="Proteomes" id="UP000006671"/>
    </source>
</evidence>
<sequence length="423" mass="47733">MSQEVDDLASDLLLEEFDSLTVTGEQSFNFVLGENSIQAVKTRKNYNNHNMALKDFALENPDVNLQDLQVGWLKDYFQFLHQNKKVTGQTLWQYHSSLAKLYACNYNLSIKNVANYSVLSSFIKELEKNSVDSTAGAEDIPLSTVIGVLSQYPEDGSNIMKKAFFVFTTISCKRCDDAHCLQFHHLTFKEDSIDFDISQTATNPTSKKTKTDACTGCIVKSNVLEICPFRIFKKYTDQIEDKKGPVFRRWVGKKGGGYFGKQAVGINTMYSFFQDILKSVIEVCPEDIQIEERTGARAPEHLRSNKTSTKIGLARYTGHTGRKTAGTIISTIAAMTDLERKKYGDWKNMKTVETYSNNNPETRKIASKKVVDHLSDAFKRSNDEEEESQYAPVAKKSKSSESSFSNDGKTFVFKNCSNITINF</sequence>
<gene>
    <name evidence="5" type="ORF">NAEGRDRAFT_49698</name>
</gene>
<name>D2VI03_NAEGR</name>
<dbReference type="Pfam" id="PF13102">
    <property type="entry name" value="Phage_int_SAM_5"/>
    <property type="match status" value="1"/>
</dbReference>
<dbReference type="GO" id="GO:0015074">
    <property type="term" value="P:DNA integration"/>
    <property type="evidence" value="ECO:0007669"/>
    <property type="project" value="InterPro"/>
</dbReference>
<dbReference type="Gene3D" id="1.10.443.10">
    <property type="entry name" value="Intergrase catalytic core"/>
    <property type="match status" value="1"/>
</dbReference>
<dbReference type="Gene3D" id="1.10.150.130">
    <property type="match status" value="1"/>
</dbReference>
<feature type="domain" description="Phage integrase SAM-like" evidence="4">
    <location>
        <begin position="36"/>
        <end position="102"/>
    </location>
</feature>
<accession>D2VI03</accession>
<dbReference type="InterPro" id="IPR010998">
    <property type="entry name" value="Integrase_recombinase_N"/>
</dbReference>
<evidence type="ECO:0000256" key="2">
    <source>
        <dbReference type="ARBA" id="ARBA00023172"/>
    </source>
</evidence>
<evidence type="ECO:0000256" key="3">
    <source>
        <dbReference type="SAM" id="MobiDB-lite"/>
    </source>
</evidence>
<dbReference type="InterPro" id="IPR025269">
    <property type="entry name" value="SAM-like_dom"/>
</dbReference>
<dbReference type="AlphaFoldDB" id="D2VI03"/>
<dbReference type="VEuPathDB" id="AmoebaDB:NAEGRDRAFT_49698"/>
<dbReference type="SUPFAM" id="SSF56349">
    <property type="entry name" value="DNA breaking-rejoining enzymes"/>
    <property type="match status" value="1"/>
</dbReference>
<keyword evidence="6" id="KW-1185">Reference proteome</keyword>
<dbReference type="EMBL" id="GG738873">
    <property type="protein sequence ID" value="EFC43432.1"/>
    <property type="molecule type" value="Genomic_DNA"/>
</dbReference>
<protein>
    <submittedName>
        <fullName evidence="5">Predicted protein</fullName>
    </submittedName>
</protein>
<evidence type="ECO:0000259" key="4">
    <source>
        <dbReference type="Pfam" id="PF13102"/>
    </source>
</evidence>
<feature type="region of interest" description="Disordered" evidence="3">
    <location>
        <begin position="378"/>
        <end position="406"/>
    </location>
</feature>
<dbReference type="InterPro" id="IPR011010">
    <property type="entry name" value="DNA_brk_join_enz"/>
</dbReference>
<keyword evidence="1" id="KW-0238">DNA-binding</keyword>
<organism evidence="6">
    <name type="scientific">Naegleria gruberi</name>
    <name type="common">Amoeba</name>
    <dbReference type="NCBI Taxonomy" id="5762"/>
    <lineage>
        <taxon>Eukaryota</taxon>
        <taxon>Discoba</taxon>
        <taxon>Heterolobosea</taxon>
        <taxon>Tetramitia</taxon>
        <taxon>Eutetramitia</taxon>
        <taxon>Vahlkampfiidae</taxon>
        <taxon>Naegleria</taxon>
    </lineage>
</organism>
<dbReference type="Proteomes" id="UP000006671">
    <property type="component" value="Unassembled WGS sequence"/>
</dbReference>
<evidence type="ECO:0000256" key="1">
    <source>
        <dbReference type="ARBA" id="ARBA00023125"/>
    </source>
</evidence>
<dbReference type="RefSeq" id="XP_002676176.1">
    <property type="nucleotide sequence ID" value="XM_002676130.1"/>
</dbReference>
<dbReference type="KEGG" id="ngr:NAEGRDRAFT_49698"/>